<evidence type="ECO:0000256" key="11">
    <source>
        <dbReference type="ARBA" id="ARBA00032555"/>
    </source>
</evidence>
<evidence type="ECO:0000256" key="9">
    <source>
        <dbReference type="ARBA" id="ARBA00023136"/>
    </source>
</evidence>
<dbReference type="PANTHER" id="PTHR23516">
    <property type="entry name" value="SAM (S-ADENOSYL METHIONINE) TRANSPORTER"/>
    <property type="match status" value="1"/>
</dbReference>
<evidence type="ECO:0000256" key="7">
    <source>
        <dbReference type="ARBA" id="ARBA00022989"/>
    </source>
</evidence>
<dbReference type="PANTHER" id="PTHR23516:SF1">
    <property type="entry name" value="MOLYBDATE-ANION TRANSPORTER"/>
    <property type="match status" value="1"/>
</dbReference>
<evidence type="ECO:0000313" key="13">
    <source>
        <dbReference type="EMBL" id="CAF1416959.1"/>
    </source>
</evidence>
<dbReference type="Proteomes" id="UP000663828">
    <property type="component" value="Unassembled WGS sequence"/>
</dbReference>
<comment type="function">
    <text evidence="1">Mediates high-affinity intracellular uptake of the rare oligo-element molybdenum.</text>
</comment>
<dbReference type="GO" id="GO:0006811">
    <property type="term" value="P:monoatomic ion transport"/>
    <property type="evidence" value="ECO:0007669"/>
    <property type="project" value="UniProtKB-KW"/>
</dbReference>
<feature type="transmembrane region" description="Helical" evidence="12">
    <location>
        <begin position="58"/>
        <end position="77"/>
    </location>
</feature>
<evidence type="ECO:0000256" key="4">
    <source>
        <dbReference type="ARBA" id="ARBA00022448"/>
    </source>
</evidence>
<keyword evidence="14" id="KW-1185">Reference proteome</keyword>
<proteinExistence type="predicted"/>
<gene>
    <name evidence="13" type="ORF">XAT740_LOCUS34989</name>
</gene>
<keyword evidence="6 12" id="KW-0812">Transmembrane</keyword>
<evidence type="ECO:0000256" key="6">
    <source>
        <dbReference type="ARBA" id="ARBA00022692"/>
    </source>
</evidence>
<organism evidence="13 14">
    <name type="scientific">Adineta ricciae</name>
    <name type="common">Rotifer</name>
    <dbReference type="NCBI Taxonomy" id="249248"/>
    <lineage>
        <taxon>Eukaryota</taxon>
        <taxon>Metazoa</taxon>
        <taxon>Spiralia</taxon>
        <taxon>Gnathifera</taxon>
        <taxon>Rotifera</taxon>
        <taxon>Eurotatoria</taxon>
        <taxon>Bdelloidea</taxon>
        <taxon>Adinetida</taxon>
        <taxon>Adinetidae</taxon>
        <taxon>Adineta</taxon>
    </lineage>
</organism>
<feature type="transmembrane region" description="Helical" evidence="12">
    <location>
        <begin position="175"/>
        <end position="195"/>
    </location>
</feature>
<name>A0A815M5F4_ADIRI</name>
<keyword evidence="5" id="KW-1003">Cell membrane</keyword>
<keyword evidence="4" id="KW-0813">Transport</keyword>
<dbReference type="Gene3D" id="1.20.1250.20">
    <property type="entry name" value="MFS general substrate transporter like domains"/>
    <property type="match status" value="2"/>
</dbReference>
<feature type="transmembrane region" description="Helical" evidence="12">
    <location>
        <begin position="21"/>
        <end position="38"/>
    </location>
</feature>
<evidence type="ECO:0000256" key="1">
    <source>
        <dbReference type="ARBA" id="ARBA00003019"/>
    </source>
</evidence>
<feature type="transmembrane region" description="Helical" evidence="12">
    <location>
        <begin position="225"/>
        <end position="244"/>
    </location>
</feature>
<feature type="transmembrane region" description="Helical" evidence="12">
    <location>
        <begin position="264"/>
        <end position="286"/>
    </location>
</feature>
<evidence type="ECO:0000256" key="5">
    <source>
        <dbReference type="ARBA" id="ARBA00022475"/>
    </source>
</evidence>
<dbReference type="GO" id="GO:0015098">
    <property type="term" value="F:molybdate ion transmembrane transporter activity"/>
    <property type="evidence" value="ECO:0007669"/>
    <property type="project" value="InterPro"/>
</dbReference>
<dbReference type="EMBL" id="CAJNOR010003467">
    <property type="protein sequence ID" value="CAF1416959.1"/>
    <property type="molecule type" value="Genomic_DNA"/>
</dbReference>
<feature type="transmembrane region" description="Helical" evidence="12">
    <location>
        <begin position="293"/>
        <end position="311"/>
    </location>
</feature>
<comment type="caution">
    <text evidence="13">The sequence shown here is derived from an EMBL/GenBank/DDBJ whole genome shotgun (WGS) entry which is preliminary data.</text>
</comment>
<evidence type="ECO:0000256" key="8">
    <source>
        <dbReference type="ARBA" id="ARBA00023065"/>
    </source>
</evidence>
<feature type="transmembrane region" description="Helical" evidence="12">
    <location>
        <begin position="153"/>
        <end position="169"/>
    </location>
</feature>
<dbReference type="GO" id="GO:0005886">
    <property type="term" value="C:plasma membrane"/>
    <property type="evidence" value="ECO:0007669"/>
    <property type="project" value="UniProtKB-SubCell"/>
</dbReference>
<accession>A0A815M5F4</accession>
<dbReference type="InterPro" id="IPR008509">
    <property type="entry name" value="MOT2/MFSD5"/>
</dbReference>
<dbReference type="InterPro" id="IPR036259">
    <property type="entry name" value="MFS_trans_sf"/>
</dbReference>
<dbReference type="SUPFAM" id="SSF103473">
    <property type="entry name" value="MFS general substrate transporter"/>
    <property type="match status" value="1"/>
</dbReference>
<evidence type="ECO:0000256" key="12">
    <source>
        <dbReference type="SAM" id="Phobius"/>
    </source>
</evidence>
<sequence length="404" mass="45835">MITDGHEKPTMSSPFSRKLQSNYLIGFLLLSIGGYLPSAYNYVLFRGYGIEHSTIEHFFIYCFVGSLFGGTFVASLADHCGRRNACLLCSVIYGLYHASCNSSNEWILIIGHIFRGIGDALYSTAFEAWLMQEHEQRDLDICVLERILYNSNVYLNIVTIGTGFLAQLLSEFYGYIAPFNVGIGFFAISFVFILTQWSENYGRKKFFVHTTHVPAMQILRTNRRIVLCGLANALFRASFYIWLIEWTPTLHAATEKIFAEPLPLGFMYSCYLFCRLLGSFAFGSLIKRFRTQTFMIVIFLLAAIGLSVPVITPNDQLMILLGFLLLQICEGIFVPSIALLRSEYIPNEFLSTNYIDELSACTSTYTNACCFAWTLSVNYCLYVVCIYVIIGHVNYDDITKALNY</sequence>
<evidence type="ECO:0000313" key="14">
    <source>
        <dbReference type="Proteomes" id="UP000663828"/>
    </source>
</evidence>
<keyword evidence="7 12" id="KW-1133">Transmembrane helix</keyword>
<reference evidence="13" key="1">
    <citation type="submission" date="2021-02" db="EMBL/GenBank/DDBJ databases">
        <authorList>
            <person name="Nowell W R."/>
        </authorList>
    </citation>
    <scope>NUCLEOTIDE SEQUENCE</scope>
</reference>
<evidence type="ECO:0000256" key="2">
    <source>
        <dbReference type="ARBA" id="ARBA00004651"/>
    </source>
</evidence>
<evidence type="ECO:0000256" key="3">
    <source>
        <dbReference type="ARBA" id="ARBA00021242"/>
    </source>
</evidence>
<evidence type="ECO:0000256" key="10">
    <source>
        <dbReference type="ARBA" id="ARBA00030646"/>
    </source>
</evidence>
<keyword evidence="9 12" id="KW-0472">Membrane</keyword>
<dbReference type="Pfam" id="PF05631">
    <property type="entry name" value="MFS_5"/>
    <property type="match status" value="1"/>
</dbReference>
<keyword evidence="8" id="KW-0406">Ion transport</keyword>
<protein>
    <recommendedName>
        <fullName evidence="3">Molybdate-anion transporter</fullName>
    </recommendedName>
    <alternativeName>
        <fullName evidence="10">Major facilitator superfamily domain-containing protein 5</fullName>
    </alternativeName>
    <alternativeName>
        <fullName evidence="11">Molybdate transporter 2 homolog</fullName>
    </alternativeName>
</protein>
<feature type="transmembrane region" description="Helical" evidence="12">
    <location>
        <begin position="317"/>
        <end position="340"/>
    </location>
</feature>
<dbReference type="AlphaFoldDB" id="A0A815M5F4"/>
<comment type="subcellular location">
    <subcellularLocation>
        <location evidence="2">Cell membrane</location>
        <topology evidence="2">Multi-pass membrane protein</topology>
    </subcellularLocation>
</comment>